<accession>A0A067MJ58</accession>
<reference evidence="3" key="1">
    <citation type="journal article" date="2014" name="Proc. Natl. Acad. Sci. U.S.A.">
        <title>Extensive sampling of basidiomycete genomes demonstrates inadequacy of the white-rot/brown-rot paradigm for wood decay fungi.</title>
        <authorList>
            <person name="Riley R."/>
            <person name="Salamov A.A."/>
            <person name="Brown D.W."/>
            <person name="Nagy L.G."/>
            <person name="Floudas D."/>
            <person name="Held B.W."/>
            <person name="Levasseur A."/>
            <person name="Lombard V."/>
            <person name="Morin E."/>
            <person name="Otillar R."/>
            <person name="Lindquist E.A."/>
            <person name="Sun H."/>
            <person name="LaButti K.M."/>
            <person name="Schmutz J."/>
            <person name="Jabbour D."/>
            <person name="Luo H."/>
            <person name="Baker S.E."/>
            <person name="Pisabarro A.G."/>
            <person name="Walton J.D."/>
            <person name="Blanchette R.A."/>
            <person name="Henrissat B."/>
            <person name="Martin F."/>
            <person name="Cullen D."/>
            <person name="Hibbett D.S."/>
            <person name="Grigoriev I.V."/>
        </authorList>
    </citation>
    <scope>NUCLEOTIDE SEQUENCE [LARGE SCALE GENOMIC DNA]</scope>
    <source>
        <strain evidence="3">FD-172 SS1</strain>
    </source>
</reference>
<dbReference type="EMBL" id="KL198030">
    <property type="protein sequence ID" value="KDQ15798.1"/>
    <property type="molecule type" value="Genomic_DNA"/>
</dbReference>
<organism evidence="2 3">
    <name type="scientific">Botryobasidium botryosum (strain FD-172 SS1)</name>
    <dbReference type="NCBI Taxonomy" id="930990"/>
    <lineage>
        <taxon>Eukaryota</taxon>
        <taxon>Fungi</taxon>
        <taxon>Dikarya</taxon>
        <taxon>Basidiomycota</taxon>
        <taxon>Agaricomycotina</taxon>
        <taxon>Agaricomycetes</taxon>
        <taxon>Cantharellales</taxon>
        <taxon>Botryobasidiaceae</taxon>
        <taxon>Botryobasidium</taxon>
    </lineage>
</organism>
<feature type="transmembrane region" description="Helical" evidence="1">
    <location>
        <begin position="12"/>
        <end position="33"/>
    </location>
</feature>
<dbReference type="HOGENOM" id="CLU_2867359_0_0_1"/>
<keyword evidence="3" id="KW-1185">Reference proteome</keyword>
<evidence type="ECO:0000313" key="2">
    <source>
        <dbReference type="EMBL" id="KDQ15798.1"/>
    </source>
</evidence>
<keyword evidence="1" id="KW-1133">Transmembrane helix</keyword>
<keyword evidence="1" id="KW-0812">Transmembrane</keyword>
<dbReference type="Proteomes" id="UP000027195">
    <property type="component" value="Unassembled WGS sequence"/>
</dbReference>
<gene>
    <name evidence="2" type="ORF">BOTBODRAFT_272860</name>
</gene>
<dbReference type="AlphaFoldDB" id="A0A067MJ58"/>
<proteinExistence type="predicted"/>
<sequence>MCRSRFATAQCMWYWVYYLASPMVYTQLLTSLVSSVRENAGSWRPLNTSDIVTLRAILRYWNLQ</sequence>
<name>A0A067MJ58_BOTB1</name>
<dbReference type="InParanoid" id="A0A067MJ58"/>
<keyword evidence="1" id="KW-0472">Membrane</keyword>
<protein>
    <submittedName>
        <fullName evidence="2">Uncharacterized protein</fullName>
    </submittedName>
</protein>
<evidence type="ECO:0000313" key="3">
    <source>
        <dbReference type="Proteomes" id="UP000027195"/>
    </source>
</evidence>
<evidence type="ECO:0000256" key="1">
    <source>
        <dbReference type="SAM" id="Phobius"/>
    </source>
</evidence>